<evidence type="ECO:0000256" key="1">
    <source>
        <dbReference type="ARBA" id="ARBA00004141"/>
    </source>
</evidence>
<dbReference type="AlphaFoldDB" id="B4D1H4"/>
<evidence type="ECO:0000313" key="8">
    <source>
        <dbReference type="Proteomes" id="UP000005824"/>
    </source>
</evidence>
<dbReference type="InterPro" id="IPR007016">
    <property type="entry name" value="O-antigen_ligase-rel_domated"/>
</dbReference>
<protein>
    <submittedName>
        <fullName evidence="7">O-antigen polymerase</fullName>
    </submittedName>
</protein>
<dbReference type="InterPro" id="IPR019734">
    <property type="entry name" value="TPR_rpt"/>
</dbReference>
<feature type="transmembrane region" description="Helical" evidence="5">
    <location>
        <begin position="49"/>
        <end position="65"/>
    </location>
</feature>
<dbReference type="PANTHER" id="PTHR37422">
    <property type="entry name" value="TEICHURONIC ACID BIOSYNTHESIS PROTEIN TUAE"/>
    <property type="match status" value="1"/>
</dbReference>
<feature type="transmembrane region" description="Helical" evidence="5">
    <location>
        <begin position="71"/>
        <end position="94"/>
    </location>
</feature>
<feature type="transmembrane region" description="Helical" evidence="5">
    <location>
        <begin position="115"/>
        <end position="136"/>
    </location>
</feature>
<dbReference type="STRING" id="497964.CfE428DRAFT_2762"/>
<dbReference type="Pfam" id="PF04932">
    <property type="entry name" value="Wzy_C"/>
    <property type="match status" value="1"/>
</dbReference>
<organism evidence="7 8">
    <name type="scientific">Chthoniobacter flavus Ellin428</name>
    <dbReference type="NCBI Taxonomy" id="497964"/>
    <lineage>
        <taxon>Bacteria</taxon>
        <taxon>Pseudomonadati</taxon>
        <taxon>Verrucomicrobiota</taxon>
        <taxon>Spartobacteria</taxon>
        <taxon>Chthoniobacterales</taxon>
        <taxon>Chthoniobacteraceae</taxon>
        <taxon>Chthoniobacter</taxon>
    </lineage>
</organism>
<evidence type="ECO:0000256" key="4">
    <source>
        <dbReference type="ARBA" id="ARBA00023136"/>
    </source>
</evidence>
<gene>
    <name evidence="7" type="ORF">CfE428DRAFT_2762</name>
</gene>
<dbReference type="eggNOG" id="COG3307">
    <property type="taxonomic scope" value="Bacteria"/>
</dbReference>
<comment type="caution">
    <text evidence="7">The sequence shown here is derived from an EMBL/GenBank/DDBJ whole genome shotgun (WGS) entry which is preliminary data.</text>
</comment>
<evidence type="ECO:0000259" key="6">
    <source>
        <dbReference type="Pfam" id="PF04932"/>
    </source>
</evidence>
<evidence type="ECO:0000256" key="3">
    <source>
        <dbReference type="ARBA" id="ARBA00022989"/>
    </source>
</evidence>
<dbReference type="Proteomes" id="UP000005824">
    <property type="component" value="Unassembled WGS sequence"/>
</dbReference>
<dbReference type="PANTHER" id="PTHR37422:SF13">
    <property type="entry name" value="LIPOPOLYSACCHARIDE BIOSYNTHESIS PROTEIN PA4999-RELATED"/>
    <property type="match status" value="1"/>
</dbReference>
<feature type="domain" description="O-antigen ligase-related" evidence="6">
    <location>
        <begin position="34"/>
        <end position="171"/>
    </location>
</feature>
<dbReference type="SMART" id="SM00028">
    <property type="entry name" value="TPR"/>
    <property type="match status" value="2"/>
</dbReference>
<comment type="subcellular location">
    <subcellularLocation>
        <location evidence="1">Membrane</location>
        <topology evidence="1">Multi-pass membrane protein</topology>
    </subcellularLocation>
</comment>
<dbReference type="InterPro" id="IPR011990">
    <property type="entry name" value="TPR-like_helical_dom_sf"/>
</dbReference>
<keyword evidence="2 5" id="KW-0812">Transmembrane</keyword>
<feature type="transmembrane region" description="Helical" evidence="5">
    <location>
        <begin position="216"/>
        <end position="235"/>
    </location>
</feature>
<feature type="transmembrane region" description="Helical" evidence="5">
    <location>
        <begin position="25"/>
        <end position="42"/>
    </location>
</feature>
<evidence type="ECO:0000256" key="2">
    <source>
        <dbReference type="ARBA" id="ARBA00022692"/>
    </source>
</evidence>
<name>B4D1H4_9BACT</name>
<keyword evidence="3 5" id="KW-1133">Transmembrane helix</keyword>
<feature type="transmembrane region" description="Helical" evidence="5">
    <location>
        <begin position="242"/>
        <end position="263"/>
    </location>
</feature>
<dbReference type="SUPFAM" id="SSF48452">
    <property type="entry name" value="TPR-like"/>
    <property type="match status" value="1"/>
</dbReference>
<dbReference type="InterPro" id="IPR051533">
    <property type="entry name" value="WaaL-like"/>
</dbReference>
<accession>B4D1H4</accession>
<feature type="transmembrane region" description="Helical" evidence="5">
    <location>
        <begin position="191"/>
        <end position="210"/>
    </location>
</feature>
<dbReference type="InParanoid" id="B4D1H4"/>
<keyword evidence="8" id="KW-1185">Reference proteome</keyword>
<dbReference type="Gene3D" id="1.25.40.10">
    <property type="entry name" value="Tetratricopeptide repeat domain"/>
    <property type="match status" value="1"/>
</dbReference>
<feature type="transmembrane region" description="Helical" evidence="5">
    <location>
        <begin position="156"/>
        <end position="179"/>
    </location>
</feature>
<proteinExistence type="predicted"/>
<reference evidence="7 8" key="1">
    <citation type="journal article" date="2011" name="J. Bacteriol.">
        <title>Genome sequence of Chthoniobacter flavus Ellin428, an aerobic heterotrophic soil bacterium.</title>
        <authorList>
            <person name="Kant R."/>
            <person name="van Passel M.W."/>
            <person name="Palva A."/>
            <person name="Lucas S."/>
            <person name="Lapidus A."/>
            <person name="Glavina Del Rio T."/>
            <person name="Dalin E."/>
            <person name="Tice H."/>
            <person name="Bruce D."/>
            <person name="Goodwin L."/>
            <person name="Pitluck S."/>
            <person name="Larimer F.W."/>
            <person name="Land M.L."/>
            <person name="Hauser L."/>
            <person name="Sangwan P."/>
            <person name="de Vos W.M."/>
            <person name="Janssen P.H."/>
            <person name="Smidt H."/>
        </authorList>
    </citation>
    <scope>NUCLEOTIDE SEQUENCE [LARGE SCALE GENOMIC DNA]</scope>
    <source>
        <strain evidence="7 8">Ellin428</strain>
    </source>
</reference>
<keyword evidence="4 5" id="KW-0472">Membrane</keyword>
<dbReference type="GO" id="GO:0016020">
    <property type="term" value="C:membrane"/>
    <property type="evidence" value="ECO:0007669"/>
    <property type="project" value="UniProtKB-SubCell"/>
</dbReference>
<evidence type="ECO:0000313" key="7">
    <source>
        <dbReference type="EMBL" id="EDY19586.1"/>
    </source>
</evidence>
<evidence type="ECO:0000256" key="5">
    <source>
        <dbReference type="SAM" id="Phobius"/>
    </source>
</evidence>
<dbReference type="RefSeq" id="WP_006980087.1">
    <property type="nucleotide sequence ID" value="NZ_ABVL01000007.1"/>
</dbReference>
<dbReference type="EMBL" id="ABVL01000007">
    <property type="protein sequence ID" value="EDY19586.1"/>
    <property type="molecule type" value="Genomic_DNA"/>
</dbReference>
<sequence precursor="true">MSSRSAACSGLGCAAEAWQWDWRKALPWLIGTGVILVALVVNYSRGGSLLFFGAMVLWAALEAWRRRSWKVLAVGGSLVLGLVTLVLIGGGAFAGRFAGGADSQVGFRVLIWRDTLALIHAAPWCGIGLGNFTALFHFFRTASVSQQTVLHPESDWLLLAAELGWCGVALALGAAFFILRQAFPFAAGSRRRLRGAALAAAVAALLHGAIDVPGHRVGSAWLALFVVVLASNEAPAAARDSWVAATLSRVLGLLALVGAWAIAQMPDHAARAEALLSAGKYAPAEAAADRALERAPLDWRAYFTRAGARACQGHRLEALADFRRARTLEPHYARLPFEEGRFWLQAQPALTLSVWREAIRRLPPSEAEDLYGTMLSTAPDNANFRAQLLAMVPDRPMLQLQWLESVPDAEARAHLEAITAVARQCTPGQRAGFERRVKQLEAR</sequence>